<dbReference type="Gene3D" id="1.10.238.10">
    <property type="entry name" value="EF-hand"/>
    <property type="match status" value="1"/>
</dbReference>
<evidence type="ECO:0000313" key="5">
    <source>
        <dbReference type="Proteomes" id="UP001627154"/>
    </source>
</evidence>
<dbReference type="AlphaFoldDB" id="A0ABD2XCU5"/>
<comment type="caution">
    <text evidence="4">The sequence shown here is derived from an EMBL/GenBank/DDBJ whole genome shotgun (WGS) entry which is preliminary data.</text>
</comment>
<dbReference type="PANTHER" id="PTHR23056:SF110">
    <property type="entry name" value="CALMODULIN"/>
    <property type="match status" value="1"/>
</dbReference>
<accession>A0ABD2XCU5</accession>
<protein>
    <recommendedName>
        <fullName evidence="3">EF-hand domain-containing protein</fullName>
    </recommendedName>
</protein>
<dbReference type="PANTHER" id="PTHR23056">
    <property type="entry name" value="CALCINEURIN B"/>
    <property type="match status" value="1"/>
</dbReference>
<dbReference type="InterPro" id="IPR018247">
    <property type="entry name" value="EF_Hand_1_Ca_BS"/>
</dbReference>
<gene>
    <name evidence="4" type="ORF">TKK_004228</name>
</gene>
<sequence length="222" mass="25736">MPKEVPVDLRNNSSAETVFRRKNSDLIAKLAKETLFNEREVTQLAVLHKKISSTRGPLTRQVFRDVFHGGLDFTENLRHLLIDRIYGHFNKTNKLKLPIEHWVSGLSTIFRAPLPDKTKFAYKIYDLMRSNKITKEQMFPMLRGCMIKLPPEDDADETVRDMIDLLLKSLDVDRDGEISYEDFSSVVLDNYDLYLESMGPVFPSREAAHAFMTTFTDELNKF</sequence>
<evidence type="ECO:0000313" key="4">
    <source>
        <dbReference type="EMBL" id="KAL3403097.1"/>
    </source>
</evidence>
<feature type="domain" description="EF-hand" evidence="3">
    <location>
        <begin position="158"/>
        <end position="193"/>
    </location>
</feature>
<dbReference type="InterPro" id="IPR011992">
    <property type="entry name" value="EF-hand-dom_pair"/>
</dbReference>
<keyword evidence="2" id="KW-0106">Calcium</keyword>
<evidence type="ECO:0000259" key="3">
    <source>
        <dbReference type="PROSITE" id="PS50222"/>
    </source>
</evidence>
<reference evidence="4 5" key="1">
    <citation type="journal article" date="2024" name="bioRxiv">
        <title>A reference genome for Trichogramma kaykai: A tiny desert-dwelling parasitoid wasp with competing sex-ratio distorters.</title>
        <authorList>
            <person name="Culotta J."/>
            <person name="Lindsey A.R."/>
        </authorList>
    </citation>
    <scope>NUCLEOTIDE SEQUENCE [LARGE SCALE GENOMIC DNA]</scope>
    <source>
        <strain evidence="4 5">KSX58</strain>
    </source>
</reference>
<dbReference type="InterPro" id="IPR002048">
    <property type="entry name" value="EF_hand_dom"/>
</dbReference>
<evidence type="ECO:0000256" key="1">
    <source>
        <dbReference type="ARBA" id="ARBA00022737"/>
    </source>
</evidence>
<dbReference type="SUPFAM" id="SSF47473">
    <property type="entry name" value="EF-hand"/>
    <property type="match status" value="1"/>
</dbReference>
<dbReference type="PROSITE" id="PS50222">
    <property type="entry name" value="EF_HAND_2"/>
    <property type="match status" value="1"/>
</dbReference>
<dbReference type="Pfam" id="PF13499">
    <property type="entry name" value="EF-hand_7"/>
    <property type="match status" value="1"/>
</dbReference>
<dbReference type="PROSITE" id="PS00018">
    <property type="entry name" value="EF_HAND_1"/>
    <property type="match status" value="1"/>
</dbReference>
<proteinExistence type="predicted"/>
<dbReference type="EMBL" id="JBJJXI010000032">
    <property type="protein sequence ID" value="KAL3403097.1"/>
    <property type="molecule type" value="Genomic_DNA"/>
</dbReference>
<name>A0ABD2XCU5_9HYME</name>
<evidence type="ECO:0000256" key="2">
    <source>
        <dbReference type="ARBA" id="ARBA00022837"/>
    </source>
</evidence>
<dbReference type="Proteomes" id="UP001627154">
    <property type="component" value="Unassembled WGS sequence"/>
</dbReference>
<organism evidence="4 5">
    <name type="scientific">Trichogramma kaykai</name>
    <dbReference type="NCBI Taxonomy" id="54128"/>
    <lineage>
        <taxon>Eukaryota</taxon>
        <taxon>Metazoa</taxon>
        <taxon>Ecdysozoa</taxon>
        <taxon>Arthropoda</taxon>
        <taxon>Hexapoda</taxon>
        <taxon>Insecta</taxon>
        <taxon>Pterygota</taxon>
        <taxon>Neoptera</taxon>
        <taxon>Endopterygota</taxon>
        <taxon>Hymenoptera</taxon>
        <taxon>Apocrita</taxon>
        <taxon>Proctotrupomorpha</taxon>
        <taxon>Chalcidoidea</taxon>
        <taxon>Trichogrammatidae</taxon>
        <taxon>Trichogramma</taxon>
    </lineage>
</organism>
<dbReference type="InterPro" id="IPR045198">
    <property type="entry name" value="CNBL1-10"/>
</dbReference>
<keyword evidence="5" id="KW-1185">Reference proteome</keyword>
<keyword evidence="1" id="KW-0677">Repeat</keyword>